<proteinExistence type="predicted"/>
<name>A0A9X4BJ70_9GAMM</name>
<evidence type="ECO:0000313" key="4">
    <source>
        <dbReference type="Proteomes" id="UP001139971"/>
    </source>
</evidence>
<feature type="region of interest" description="Disordered" evidence="1">
    <location>
        <begin position="200"/>
        <end position="238"/>
    </location>
</feature>
<dbReference type="PROSITE" id="PS51257">
    <property type="entry name" value="PROKAR_LIPOPROTEIN"/>
    <property type="match status" value="1"/>
</dbReference>
<keyword evidence="4" id="KW-1185">Reference proteome</keyword>
<dbReference type="EMBL" id="JAOVZO020000023">
    <property type="protein sequence ID" value="MDC8016035.1"/>
    <property type="molecule type" value="Genomic_DNA"/>
</dbReference>
<feature type="chain" id="PRO_5040782843" description="Cytochrome c domain-containing protein" evidence="2">
    <location>
        <begin position="18"/>
        <end position="265"/>
    </location>
</feature>
<dbReference type="RefSeq" id="WP_263542682.1">
    <property type="nucleotide sequence ID" value="NZ_JAOVZO020000023.1"/>
</dbReference>
<dbReference type="Proteomes" id="UP001139971">
    <property type="component" value="Unassembled WGS sequence"/>
</dbReference>
<keyword evidence="2" id="KW-0732">Signal</keyword>
<evidence type="ECO:0000256" key="1">
    <source>
        <dbReference type="SAM" id="MobiDB-lite"/>
    </source>
</evidence>
<sequence>MRHELRGLAMLAPLALAACGPAGPSAEQRAAAVDAFATVKEVFQHPRCQNCHIPGDAPLQFDAGVAHAQAVVRGPDGHGAPGLPCGTCHGESNPPASYGPHAPPGAPHWALPPPSMRMVTQGLSAPALCAMIKDTKENNGRDFAALIKHVSEDKLVLWGWNPGGERKPVPVPHAQFVEKFKVWADAGAVSVGVTDARRSGEMTNFPSERPATAEDRAVPGHRKGDPIPGLAGSAVGWNARRENRETLRVFEPRAGTTRKASLVPA</sequence>
<accession>A0A9X4BJ70</accession>
<dbReference type="InterPro" id="IPR036280">
    <property type="entry name" value="Multihaem_cyt_sf"/>
</dbReference>
<feature type="compositionally biased region" description="Basic and acidic residues" evidence="1">
    <location>
        <begin position="211"/>
        <end position="225"/>
    </location>
</feature>
<evidence type="ECO:0000313" key="3">
    <source>
        <dbReference type="EMBL" id="MDC8016035.1"/>
    </source>
</evidence>
<reference evidence="3" key="1">
    <citation type="submission" date="2023-02" db="EMBL/GenBank/DDBJ databases">
        <title>Tahibacter soli sp. nov. isolated from soil.</title>
        <authorList>
            <person name="Baek J.H."/>
            <person name="Lee J.K."/>
            <person name="Choi D.G."/>
            <person name="Jeon C.O."/>
        </authorList>
    </citation>
    <scope>NUCLEOTIDE SEQUENCE</scope>
    <source>
        <strain evidence="3">BL</strain>
    </source>
</reference>
<feature type="signal peptide" evidence="2">
    <location>
        <begin position="1"/>
        <end position="17"/>
    </location>
</feature>
<protein>
    <recommendedName>
        <fullName evidence="5">Cytochrome c domain-containing protein</fullName>
    </recommendedName>
</protein>
<gene>
    <name evidence="3" type="ORF">OD750_026210</name>
</gene>
<organism evidence="3 4">
    <name type="scientific">Tahibacter soli</name>
    <dbReference type="NCBI Taxonomy" id="2983605"/>
    <lineage>
        <taxon>Bacteria</taxon>
        <taxon>Pseudomonadati</taxon>
        <taxon>Pseudomonadota</taxon>
        <taxon>Gammaproteobacteria</taxon>
        <taxon>Lysobacterales</taxon>
        <taxon>Rhodanobacteraceae</taxon>
        <taxon>Tahibacter</taxon>
    </lineage>
</organism>
<comment type="caution">
    <text evidence="3">The sequence shown here is derived from an EMBL/GenBank/DDBJ whole genome shotgun (WGS) entry which is preliminary data.</text>
</comment>
<evidence type="ECO:0008006" key="5">
    <source>
        <dbReference type="Google" id="ProtNLM"/>
    </source>
</evidence>
<dbReference type="AlphaFoldDB" id="A0A9X4BJ70"/>
<evidence type="ECO:0000256" key="2">
    <source>
        <dbReference type="SAM" id="SignalP"/>
    </source>
</evidence>
<dbReference type="SUPFAM" id="SSF48695">
    <property type="entry name" value="Multiheme cytochromes"/>
    <property type="match status" value="1"/>
</dbReference>